<dbReference type="eggNOG" id="COG1236">
    <property type="taxonomic scope" value="Bacteria"/>
</dbReference>
<dbReference type="GO" id="GO:0004527">
    <property type="term" value="F:exonuclease activity"/>
    <property type="evidence" value="ECO:0007669"/>
    <property type="project" value="UniProtKB-KW"/>
</dbReference>
<sequence>MSTNTIEISLEPYCEMTVSGMIAPDDRDPNKLVLTTADGCQFRAAPLGEVSIGAGSRQWRVIPIMQTDGNITRLQIVAEQSPRTPEGDRFVCVGRTNQVSRKHNSVSLKIERLGEPTIRPTLFNPPSQVQSGQLWQLVAQRVGMTLDIVEAAQLDGQEVSGAQPKALASADPKTVHEPRNLEQLAVCASNRQKTPEITEIARAALNRELKERDWELSLTRVKEPTWEWEAQSLLPSELRARVQVNARTNVARVYVYPHQSKSSLDRSSIPVDGEASVTPESNRDPDRLIVTPLGAARGIGASCFRVQIGPYEIVMDAGTRPKGSDPLPAFELLDRPNLILITHAHLDHIGALPIFHRDFPEVPMICTHGTREIAHVMLTDGLKVQAAQQRQGNEDFGQVFTANDLDRTLFTLQTQPVGVDFSPLPGLTVRFIHAGHIVGAACIYMKYGNRSILYTGDYNTTSSRTAEGLKLADLPQADILITESTYGSDTHPSRRTQESDLIKAIVEVVQAGGNVLIPAFALGRAQEIILAIRTSALFHSINVPVYVDGLVREVTDLFQTQLELLPTSVQNFAKTQSPFFSEKSSPRIISIASPKERPLAIAHPSVIIASSGMLTGGASIGYAKILLERENAAVFISGYTDEESPGRFLQSLEPGSEIELDGTALTVRAKIQRFNLSAHADRVGITQVIHRVNPQHLILIHGSQSALHELSRAGDLRDKYWIHIPDVGDTITFGQAPDHLSKAQVARVDAGQEFEIEIEAEFDGAWLRIADSVLEDPRWQHLAATGLLSAKWTKGGLMLKPASHKSMAVESAIASGLDCCAVCEFFDGYLCRGEDSPLYKRDVDPTAKCPEFVRQVAAVESPPLDVDAMAEPLIEGIDLDLDEDE</sequence>
<dbReference type="SMART" id="SM01027">
    <property type="entry name" value="Beta-Casp"/>
    <property type="match status" value="1"/>
</dbReference>
<dbReference type="Pfam" id="PF07521">
    <property type="entry name" value="RMMBL"/>
    <property type="match status" value="1"/>
</dbReference>
<dbReference type="RefSeq" id="WP_015158466.1">
    <property type="nucleotide sequence ID" value="NC_019697.1"/>
</dbReference>
<evidence type="ECO:0000256" key="1">
    <source>
        <dbReference type="ARBA" id="ARBA00022801"/>
    </source>
</evidence>
<evidence type="ECO:0000259" key="4">
    <source>
        <dbReference type="SMART" id="SM01027"/>
    </source>
</evidence>
<dbReference type="CDD" id="cd16295">
    <property type="entry name" value="TTHA0252-CPSF-like_MBL-fold"/>
    <property type="match status" value="1"/>
</dbReference>
<dbReference type="Pfam" id="PF16661">
    <property type="entry name" value="Lactamase_B_6"/>
    <property type="match status" value="1"/>
</dbReference>
<keyword evidence="6" id="KW-1185">Reference proteome</keyword>
<dbReference type="Proteomes" id="UP000010366">
    <property type="component" value="Chromosome"/>
</dbReference>
<dbReference type="EMBL" id="CP003600">
    <property type="protein sequence ID" value="AFY92276.1"/>
    <property type="molecule type" value="Genomic_DNA"/>
</dbReference>
<dbReference type="KEGG" id="cmp:Cha6605_1041"/>
<gene>
    <name evidence="5" type="ORF">Cha6605_1041</name>
</gene>
<dbReference type="OrthoDB" id="9803916at2"/>
<evidence type="ECO:0000313" key="6">
    <source>
        <dbReference type="Proteomes" id="UP000010366"/>
    </source>
</evidence>
<dbReference type="Gene3D" id="3.40.50.10890">
    <property type="match status" value="1"/>
</dbReference>
<keyword evidence="5" id="KW-0269">Exonuclease</keyword>
<dbReference type="SUPFAM" id="SSF56281">
    <property type="entry name" value="Metallo-hydrolase/oxidoreductase"/>
    <property type="match status" value="1"/>
</dbReference>
<dbReference type="Gene3D" id="3.60.15.10">
    <property type="entry name" value="Ribonuclease Z/Hydroxyacylglutathione hydrolase-like"/>
    <property type="match status" value="1"/>
</dbReference>
<feature type="region of interest" description="Disordered" evidence="2">
    <location>
        <begin position="263"/>
        <end position="285"/>
    </location>
</feature>
<feature type="domain" description="Beta-Casp" evidence="4">
    <location>
        <begin position="525"/>
        <end position="649"/>
    </location>
</feature>
<dbReference type="PANTHER" id="PTHR11203">
    <property type="entry name" value="CLEAVAGE AND POLYADENYLATION SPECIFICITY FACTOR FAMILY MEMBER"/>
    <property type="match status" value="1"/>
</dbReference>
<dbReference type="InterPro" id="IPR001279">
    <property type="entry name" value="Metallo-B-lactamas"/>
</dbReference>
<name>K9UCZ6_CHAP6</name>
<dbReference type="PANTHER" id="PTHR11203:SF37">
    <property type="entry name" value="INTEGRATOR COMPLEX SUBUNIT 11"/>
    <property type="match status" value="1"/>
</dbReference>
<feature type="domain" description="Metallo-beta-lactamase" evidence="3">
    <location>
        <begin position="300"/>
        <end position="512"/>
    </location>
</feature>
<dbReference type="GO" id="GO:0004521">
    <property type="term" value="F:RNA endonuclease activity"/>
    <property type="evidence" value="ECO:0007669"/>
    <property type="project" value="TreeGrafter"/>
</dbReference>
<accession>K9UCZ6</accession>
<dbReference type="HOGENOM" id="CLU_330605_0_0_3"/>
<dbReference type="PATRIC" id="fig|1173020.3.peg.1213"/>
<reference evidence="5 6" key="1">
    <citation type="submission" date="2012-05" db="EMBL/GenBank/DDBJ databases">
        <title>Finished chromosome of genome of Chamaesiphon sp. PCC 6605.</title>
        <authorList>
            <consortium name="US DOE Joint Genome Institute"/>
            <person name="Gugger M."/>
            <person name="Coursin T."/>
            <person name="Rippka R."/>
            <person name="Tandeau De Marsac N."/>
            <person name="Huntemann M."/>
            <person name="Wei C.-L."/>
            <person name="Han J."/>
            <person name="Detter J.C."/>
            <person name="Han C."/>
            <person name="Tapia R."/>
            <person name="Chen A."/>
            <person name="Kyrpides N."/>
            <person name="Mavromatis K."/>
            <person name="Markowitz V."/>
            <person name="Szeto E."/>
            <person name="Ivanova N."/>
            <person name="Pagani I."/>
            <person name="Pati A."/>
            <person name="Goodwin L."/>
            <person name="Nordberg H.P."/>
            <person name="Cantor M.N."/>
            <person name="Hua S.X."/>
            <person name="Woyke T."/>
            <person name="Kerfeld C.A."/>
        </authorList>
    </citation>
    <scope>NUCLEOTIDE SEQUENCE [LARGE SCALE GENOMIC DNA]</scope>
    <source>
        <strain evidence="6">ATCC 27169 / PCC 6605</strain>
    </source>
</reference>
<dbReference type="InterPro" id="IPR036866">
    <property type="entry name" value="RibonucZ/Hydroxyglut_hydro"/>
</dbReference>
<evidence type="ECO:0000259" key="3">
    <source>
        <dbReference type="SMART" id="SM00849"/>
    </source>
</evidence>
<dbReference type="InterPro" id="IPR022712">
    <property type="entry name" value="Beta_Casp"/>
</dbReference>
<dbReference type="Pfam" id="PF10996">
    <property type="entry name" value="Beta-Casp"/>
    <property type="match status" value="1"/>
</dbReference>
<dbReference type="InterPro" id="IPR050698">
    <property type="entry name" value="MBL"/>
</dbReference>
<evidence type="ECO:0000313" key="5">
    <source>
        <dbReference type="EMBL" id="AFY92276.1"/>
    </source>
</evidence>
<protein>
    <submittedName>
        <fullName evidence="5">Putative exonuclease of the beta-lactamase fold involved in RNA processing</fullName>
    </submittedName>
</protein>
<keyword evidence="1" id="KW-0378">Hydrolase</keyword>
<dbReference type="SMART" id="SM00849">
    <property type="entry name" value="Lactamase_B"/>
    <property type="match status" value="1"/>
</dbReference>
<evidence type="ECO:0000256" key="2">
    <source>
        <dbReference type="SAM" id="MobiDB-lite"/>
    </source>
</evidence>
<proteinExistence type="predicted"/>
<keyword evidence="5" id="KW-0540">Nuclease</keyword>
<dbReference type="STRING" id="1173020.Cha6605_1041"/>
<dbReference type="AlphaFoldDB" id="K9UCZ6"/>
<organism evidence="5 6">
    <name type="scientific">Chamaesiphon minutus (strain ATCC 27169 / PCC 6605)</name>
    <dbReference type="NCBI Taxonomy" id="1173020"/>
    <lineage>
        <taxon>Bacteria</taxon>
        <taxon>Bacillati</taxon>
        <taxon>Cyanobacteriota</taxon>
        <taxon>Cyanophyceae</taxon>
        <taxon>Gomontiellales</taxon>
        <taxon>Chamaesiphonaceae</taxon>
        <taxon>Chamaesiphon</taxon>
    </lineage>
</organism>
<dbReference type="InterPro" id="IPR011108">
    <property type="entry name" value="RMMBL"/>
</dbReference>